<dbReference type="AlphaFoldDB" id="A0A6J6NFZ2"/>
<reference evidence="1" key="1">
    <citation type="submission" date="2020-05" db="EMBL/GenBank/DDBJ databases">
        <authorList>
            <person name="Chiriac C."/>
            <person name="Salcher M."/>
            <person name="Ghai R."/>
            <person name="Kavagutti S V."/>
        </authorList>
    </citation>
    <scope>NUCLEOTIDE SEQUENCE</scope>
</reference>
<accession>A0A6J6NFZ2</accession>
<dbReference type="EMBL" id="CAEZXK010000011">
    <property type="protein sequence ID" value="CAB4685209.1"/>
    <property type="molecule type" value="Genomic_DNA"/>
</dbReference>
<sequence length="140" mass="15619">MKSSSRIAPAAKATLIGVYNADGGIIGELSYVLGHLIGLRNCSLCDISHSPVKMKSSFKTLQRELLEQHGIDVRMIHRNERNEREATASEGREPCLLLQHADQSISMFLDSAELKTLAGNVESFEKLIYSRLDMFQLLDK</sequence>
<protein>
    <submittedName>
        <fullName evidence="1">Unannotated protein</fullName>
    </submittedName>
</protein>
<evidence type="ECO:0000313" key="1">
    <source>
        <dbReference type="EMBL" id="CAB4685209.1"/>
    </source>
</evidence>
<organism evidence="1">
    <name type="scientific">freshwater metagenome</name>
    <dbReference type="NCBI Taxonomy" id="449393"/>
    <lineage>
        <taxon>unclassified sequences</taxon>
        <taxon>metagenomes</taxon>
        <taxon>ecological metagenomes</taxon>
    </lineage>
</organism>
<name>A0A6J6NFZ2_9ZZZZ</name>
<proteinExistence type="predicted"/>
<gene>
    <name evidence="1" type="ORF">UFOPK2370_00579</name>
</gene>